<sequence>MSARPAPCLGCAQNVKTNNWPSFLPISFLPPSSLSLIVDPTASNARLGILRWFSYGRSSQRVHETPSSPPPNSDTIACRLTPIISTTSLSKEFQPRCGTPSKLIALIPAFVSASSSCREGREDEQVKPQLSHQYLQSN</sequence>
<dbReference type="AlphaFoldDB" id="A0AAV0KNR9"/>
<evidence type="ECO:0000313" key="1">
    <source>
        <dbReference type="EMBL" id="CAI0422473.1"/>
    </source>
</evidence>
<evidence type="ECO:0000313" key="2">
    <source>
        <dbReference type="Proteomes" id="UP001154282"/>
    </source>
</evidence>
<comment type="caution">
    <text evidence="1">The sequence shown here is derived from an EMBL/GenBank/DDBJ whole genome shotgun (WGS) entry which is preliminary data.</text>
</comment>
<keyword evidence="2" id="KW-1185">Reference proteome</keyword>
<dbReference type="EMBL" id="CAMGYJ010000005">
    <property type="protein sequence ID" value="CAI0422473.1"/>
    <property type="molecule type" value="Genomic_DNA"/>
</dbReference>
<proteinExistence type="predicted"/>
<name>A0AAV0KNR9_9ROSI</name>
<accession>A0AAV0KNR9</accession>
<dbReference type="Proteomes" id="UP001154282">
    <property type="component" value="Unassembled WGS sequence"/>
</dbReference>
<organism evidence="1 2">
    <name type="scientific">Linum tenue</name>
    <dbReference type="NCBI Taxonomy" id="586396"/>
    <lineage>
        <taxon>Eukaryota</taxon>
        <taxon>Viridiplantae</taxon>
        <taxon>Streptophyta</taxon>
        <taxon>Embryophyta</taxon>
        <taxon>Tracheophyta</taxon>
        <taxon>Spermatophyta</taxon>
        <taxon>Magnoliopsida</taxon>
        <taxon>eudicotyledons</taxon>
        <taxon>Gunneridae</taxon>
        <taxon>Pentapetalae</taxon>
        <taxon>rosids</taxon>
        <taxon>fabids</taxon>
        <taxon>Malpighiales</taxon>
        <taxon>Linaceae</taxon>
        <taxon>Linum</taxon>
    </lineage>
</organism>
<gene>
    <name evidence="1" type="ORF">LITE_LOCUS19145</name>
</gene>
<reference evidence="1" key="1">
    <citation type="submission" date="2022-08" db="EMBL/GenBank/DDBJ databases">
        <authorList>
            <person name="Gutierrez-Valencia J."/>
        </authorList>
    </citation>
    <scope>NUCLEOTIDE SEQUENCE</scope>
</reference>
<protein>
    <submittedName>
        <fullName evidence="1">Uncharacterized protein</fullName>
    </submittedName>
</protein>